<dbReference type="PIRSF" id="PIRSF016184">
    <property type="entry name" value="PhzC_PhzF"/>
    <property type="match status" value="1"/>
</dbReference>
<keyword evidence="5" id="KW-1185">Reference proteome</keyword>
<dbReference type="InterPro" id="IPR003719">
    <property type="entry name" value="Phenazine_PhzF-like"/>
</dbReference>
<name>A0A433RQ97_9BACL</name>
<comment type="caution">
    <text evidence="4">The sequence shown here is derived from an EMBL/GenBank/DDBJ whole genome shotgun (WGS) entry which is preliminary data.</text>
</comment>
<dbReference type="PANTHER" id="PTHR13774">
    <property type="entry name" value="PHENAZINE BIOSYNTHESIS PROTEIN"/>
    <property type="match status" value="1"/>
</dbReference>
<keyword evidence="2 4" id="KW-0413">Isomerase</keyword>
<gene>
    <name evidence="4" type="ORF">QI30_17525</name>
</gene>
<dbReference type="Proteomes" id="UP000288623">
    <property type="component" value="Unassembled WGS sequence"/>
</dbReference>
<feature type="active site" evidence="3">
    <location>
        <position position="45"/>
    </location>
</feature>
<dbReference type="OrthoDB" id="9788221at2"/>
<evidence type="ECO:0000313" key="5">
    <source>
        <dbReference type="Proteomes" id="UP000288623"/>
    </source>
</evidence>
<dbReference type="Pfam" id="PF02567">
    <property type="entry name" value="PhzC-PhzF"/>
    <property type="match status" value="1"/>
</dbReference>
<protein>
    <submittedName>
        <fullName evidence="4">Isomerase</fullName>
    </submittedName>
</protein>
<evidence type="ECO:0000256" key="2">
    <source>
        <dbReference type="ARBA" id="ARBA00023235"/>
    </source>
</evidence>
<dbReference type="EMBL" id="JTFC01000042">
    <property type="protein sequence ID" value="RUS52555.1"/>
    <property type="molecule type" value="Genomic_DNA"/>
</dbReference>
<organism evidence="4 5">
    <name type="scientific">Candidatus Kurthia intestinigallinarum</name>
    <dbReference type="NCBI Taxonomy" id="1562256"/>
    <lineage>
        <taxon>Bacteria</taxon>
        <taxon>Bacillati</taxon>
        <taxon>Bacillota</taxon>
        <taxon>Bacilli</taxon>
        <taxon>Bacillales</taxon>
        <taxon>Caryophanaceae</taxon>
        <taxon>Kurthia</taxon>
    </lineage>
</organism>
<dbReference type="AlphaFoldDB" id="A0A433RQ97"/>
<evidence type="ECO:0000256" key="3">
    <source>
        <dbReference type="PIRSR" id="PIRSR016184-1"/>
    </source>
</evidence>
<dbReference type="PANTHER" id="PTHR13774:SF17">
    <property type="entry name" value="PHENAZINE BIOSYNTHESIS-LIKE DOMAIN-CONTAINING PROTEIN"/>
    <property type="match status" value="1"/>
</dbReference>
<sequence>MVEVIHIDAFSNTPGKGNPAGVVLEAERLDEQMMQDIAKRVGFNETAFVLSSAVADFRIRYFTPGHETPLCGHATMGSIYALYRANKLPAHDFTIETGAGILPIHIEEGDEVRITMQHAKPQFAPFIGSKIALAEALGLSEQELASDLPIVYGSTGAWTLLVPVKKLASFAKMTPQIERFPAILTDRPTCSVHPFCLETQFDEAAMHARHFSSPYSGTTEDVATGTASGVMGAYYKEFIDHKKVLPYTLVVEQGMEIDKDGRIYVHVDKTISISGTAVFVNSFEV</sequence>
<dbReference type="Gene3D" id="3.10.310.10">
    <property type="entry name" value="Diaminopimelate Epimerase, Chain A, domain 1"/>
    <property type="match status" value="2"/>
</dbReference>
<reference evidence="4 5" key="1">
    <citation type="submission" date="2014-11" db="EMBL/GenBank/DDBJ databases">
        <title>Genome sequence and analysis of novel Kurthia sp.</title>
        <authorList>
            <person name="Lawson J.N."/>
            <person name="Gonzalez J.E."/>
            <person name="Rinauldi L."/>
            <person name="Xuan Z."/>
            <person name="Firman A."/>
            <person name="Shaddox L."/>
            <person name="Trudeau A."/>
            <person name="Shah S."/>
            <person name="Reiman D."/>
        </authorList>
    </citation>
    <scope>NUCLEOTIDE SEQUENCE [LARGE SCALE GENOMIC DNA]</scope>
    <source>
        <strain evidence="4 5">3B1D</strain>
    </source>
</reference>
<accession>A0A433RQ97</accession>
<evidence type="ECO:0000256" key="1">
    <source>
        <dbReference type="ARBA" id="ARBA00008270"/>
    </source>
</evidence>
<dbReference type="GO" id="GO:0005737">
    <property type="term" value="C:cytoplasm"/>
    <property type="evidence" value="ECO:0007669"/>
    <property type="project" value="TreeGrafter"/>
</dbReference>
<dbReference type="RefSeq" id="WP_126991896.1">
    <property type="nucleotide sequence ID" value="NZ_JTFC01000042.1"/>
</dbReference>
<comment type="similarity">
    <text evidence="1">Belongs to the PhzF family.</text>
</comment>
<dbReference type="NCBIfam" id="TIGR00654">
    <property type="entry name" value="PhzF_family"/>
    <property type="match status" value="1"/>
</dbReference>
<dbReference type="GO" id="GO:0016853">
    <property type="term" value="F:isomerase activity"/>
    <property type="evidence" value="ECO:0007669"/>
    <property type="project" value="UniProtKB-KW"/>
</dbReference>
<dbReference type="SUPFAM" id="SSF54506">
    <property type="entry name" value="Diaminopimelate epimerase-like"/>
    <property type="match status" value="1"/>
</dbReference>
<evidence type="ECO:0000313" key="4">
    <source>
        <dbReference type="EMBL" id="RUS52555.1"/>
    </source>
</evidence>
<proteinExistence type="inferred from homology"/>